<dbReference type="Pfam" id="PF03401">
    <property type="entry name" value="TctC"/>
    <property type="match status" value="1"/>
</dbReference>
<dbReference type="PROSITE" id="PS51257">
    <property type="entry name" value="PROKAR_LIPOPROTEIN"/>
    <property type="match status" value="1"/>
</dbReference>
<evidence type="ECO:0000313" key="4">
    <source>
        <dbReference type="Proteomes" id="UP000757890"/>
    </source>
</evidence>
<gene>
    <name evidence="3" type="ORF">HXL70_06700</name>
</gene>
<keyword evidence="2" id="KW-0732">Signal</keyword>
<dbReference type="CDD" id="cd07012">
    <property type="entry name" value="PBP2_Bug_TTT"/>
    <property type="match status" value="1"/>
</dbReference>
<dbReference type="AlphaFoldDB" id="A0A930BAV0"/>
<dbReference type="InterPro" id="IPR005064">
    <property type="entry name" value="BUG"/>
</dbReference>
<organism evidence="3 4">
    <name type="scientific">Dialister invisus</name>
    <dbReference type="NCBI Taxonomy" id="218538"/>
    <lineage>
        <taxon>Bacteria</taxon>
        <taxon>Bacillati</taxon>
        <taxon>Bacillota</taxon>
        <taxon>Negativicutes</taxon>
        <taxon>Veillonellales</taxon>
        <taxon>Veillonellaceae</taxon>
        <taxon>Dialister</taxon>
    </lineage>
</organism>
<dbReference type="PANTHER" id="PTHR42928">
    <property type="entry name" value="TRICARBOXYLATE-BINDING PROTEIN"/>
    <property type="match status" value="1"/>
</dbReference>
<accession>A0A930BAV0</accession>
<evidence type="ECO:0000256" key="2">
    <source>
        <dbReference type="SAM" id="SignalP"/>
    </source>
</evidence>
<dbReference type="Gene3D" id="3.40.190.150">
    <property type="entry name" value="Bordetella uptake gene, domain 1"/>
    <property type="match status" value="1"/>
</dbReference>
<feature type="chain" id="PRO_5038636323" evidence="2">
    <location>
        <begin position="21"/>
        <end position="334"/>
    </location>
</feature>
<dbReference type="Gene3D" id="3.40.190.10">
    <property type="entry name" value="Periplasmic binding protein-like II"/>
    <property type="match status" value="1"/>
</dbReference>
<name>A0A930BAV0_9FIRM</name>
<evidence type="ECO:0000313" key="3">
    <source>
        <dbReference type="EMBL" id="MBF1129718.1"/>
    </source>
</evidence>
<dbReference type="PANTHER" id="PTHR42928:SF5">
    <property type="entry name" value="BLR1237 PROTEIN"/>
    <property type="match status" value="1"/>
</dbReference>
<proteinExistence type="inferred from homology"/>
<feature type="signal peptide" evidence="2">
    <location>
        <begin position="1"/>
        <end position="20"/>
    </location>
</feature>
<evidence type="ECO:0000256" key="1">
    <source>
        <dbReference type="ARBA" id="ARBA00006987"/>
    </source>
</evidence>
<comment type="similarity">
    <text evidence="1">Belongs to the UPF0065 (bug) family.</text>
</comment>
<dbReference type="RefSeq" id="WP_227137172.1">
    <property type="nucleotide sequence ID" value="NZ_JAJCRT010000002.1"/>
</dbReference>
<comment type="caution">
    <text evidence="3">The sequence shown here is derived from an EMBL/GenBank/DDBJ whole genome shotgun (WGS) entry which is preliminary data.</text>
</comment>
<dbReference type="SUPFAM" id="SSF53850">
    <property type="entry name" value="Periplasmic binding protein-like II"/>
    <property type="match status" value="1"/>
</dbReference>
<dbReference type="InterPro" id="IPR042100">
    <property type="entry name" value="Bug_dom1"/>
</dbReference>
<dbReference type="EMBL" id="JABZMK010000047">
    <property type="protein sequence ID" value="MBF1129718.1"/>
    <property type="molecule type" value="Genomic_DNA"/>
</dbReference>
<protein>
    <submittedName>
        <fullName evidence="3">Tripartite tricarboxylate transporter substrate binding protein</fullName>
    </submittedName>
</protein>
<sequence>MKKKLAVLAAAAFTAGILLSGCGGSKGSDTKSSSAAWKPEKDVKIIVAYKAGSGTDTGARLLANSAKKYVGQTLVIENKPGADGKIGWTELAKAKPDGYTLGFINLPTYTTLASQKGAAFDEKSIIPIANHLTETAVVVVRKDAKWKDLKELVADAQANPGQLKASTNGVQASNHTSAQLLAQSAKFEYNAVPYGGTADQLLALRQGEVDFSCAKVADVIKLINGENAELRVLGVFDEKRDPQLPDVPTLGELGYYNKWYGSARAIVAPKGTPENIIKFYEDAFKKTMEDKDVVEAHKKAGMVLDYKDSKDLGRLIDEQLAFCKDVVSKLYEKK</sequence>
<dbReference type="PIRSF" id="PIRSF017082">
    <property type="entry name" value="YflP"/>
    <property type="match status" value="1"/>
</dbReference>
<dbReference type="Proteomes" id="UP000757890">
    <property type="component" value="Unassembled WGS sequence"/>
</dbReference>
<reference evidence="3" key="1">
    <citation type="submission" date="2020-04" db="EMBL/GenBank/DDBJ databases">
        <title>Deep metagenomics examines the oral microbiome during advanced dental caries in children, revealing novel taxa and co-occurrences with host molecules.</title>
        <authorList>
            <person name="Baker J.L."/>
            <person name="Morton J.T."/>
            <person name="Dinis M."/>
            <person name="Alvarez R."/>
            <person name="Tran N.C."/>
            <person name="Knight R."/>
            <person name="Edlund A."/>
        </authorList>
    </citation>
    <scope>NUCLEOTIDE SEQUENCE</scope>
    <source>
        <strain evidence="3">JCVI_32_bin.14</strain>
    </source>
</reference>